<dbReference type="Gene3D" id="3.40.50.1820">
    <property type="entry name" value="alpha/beta hydrolase"/>
    <property type="match status" value="1"/>
</dbReference>
<accession>A0AAW7T868</accession>
<feature type="region of interest" description="Disordered" evidence="1">
    <location>
        <begin position="460"/>
        <end position="480"/>
    </location>
</feature>
<dbReference type="EMBL" id="JAUJRV010000025">
    <property type="protein sequence ID" value="MDN7798059.1"/>
    <property type="molecule type" value="Genomic_DNA"/>
</dbReference>
<evidence type="ECO:0000256" key="1">
    <source>
        <dbReference type="SAM" id="MobiDB-lite"/>
    </source>
</evidence>
<dbReference type="InterPro" id="IPR029058">
    <property type="entry name" value="AB_hydrolase_fold"/>
</dbReference>
<name>A0AAW7T868_BURVI</name>
<sequence length="617" mass="67261">MGPNNSGSNNAAKQSDTVVIQGQHEPGGGSSAKVTLTPDANKCTKEFHCDPRPPIPVIFIPGVMGSLLINRNTGQEIWNPPNETNRAAIAFGWNGYFSDASERETKYDTSSAVVSTLGAIVTTGCDLTADEARRRGWGSVHSKSYHGSLAWLERELNHPMKAGKLLGAWASGDPKGEDFTLNPIIGTAPSSYGANGPGIDPLKVDSDEFKKFCQYRYPVYAIGYNWLQSNLLSAEDAVKGVDYVDQKTHKKYHLMGIKEICAENKVKKAIIITHSMGGLVARMASVIAGYDDLMYGVIHGAQPATGAPLAARRFRAGAEGEGAILNKVLVGRNAPEFTAITVNAPGPLELLPMPDYHDYQPWWVVRDMKRQEVLALPKKNDTLKLFTSQAWYGLVPNQSDAMLDPAGIAKQRLQTTQPGMTLQKNFLTTMQDVVDRQHQLINNYHPNTFAFYGNGPLRRSGEVDPTKGGTAKAPTKQETTEPADKLLTFGRIYWRGDFPAGTTEEDLMKAELLSDDQKGQVRIRVKGLVCTLVAEIMDPNFPQERGLIFGDGTVPSWSGESVARGLKAGVPGEKAKGVQIAFTQNGFDHQGCFGHPWAKWATLYSMVKVAKSIDVPV</sequence>
<gene>
    <name evidence="2" type="ORF">QZM33_24245</name>
</gene>
<protein>
    <submittedName>
        <fullName evidence="2">Alpha/beta hydrolase</fullName>
    </submittedName>
</protein>
<dbReference type="AlphaFoldDB" id="A0AAW7T868"/>
<keyword evidence="2" id="KW-0378">Hydrolase</keyword>
<evidence type="ECO:0000313" key="3">
    <source>
        <dbReference type="Proteomes" id="UP001171620"/>
    </source>
</evidence>
<dbReference type="GO" id="GO:0016787">
    <property type="term" value="F:hydrolase activity"/>
    <property type="evidence" value="ECO:0007669"/>
    <property type="project" value="UniProtKB-KW"/>
</dbReference>
<proteinExistence type="predicted"/>
<organism evidence="2 3">
    <name type="scientific">Burkholderia vietnamiensis</name>
    <dbReference type="NCBI Taxonomy" id="60552"/>
    <lineage>
        <taxon>Bacteria</taxon>
        <taxon>Pseudomonadati</taxon>
        <taxon>Pseudomonadota</taxon>
        <taxon>Betaproteobacteria</taxon>
        <taxon>Burkholderiales</taxon>
        <taxon>Burkholderiaceae</taxon>
        <taxon>Burkholderia</taxon>
        <taxon>Burkholderia cepacia complex</taxon>
    </lineage>
</organism>
<dbReference type="RefSeq" id="WP_230944061.1">
    <property type="nucleotide sequence ID" value="NZ_JAUJRV010000025.1"/>
</dbReference>
<dbReference type="SUPFAM" id="SSF53474">
    <property type="entry name" value="alpha/beta-Hydrolases"/>
    <property type="match status" value="1"/>
</dbReference>
<comment type="caution">
    <text evidence="2">The sequence shown here is derived from an EMBL/GenBank/DDBJ whole genome shotgun (WGS) entry which is preliminary data.</text>
</comment>
<dbReference type="Proteomes" id="UP001171620">
    <property type="component" value="Unassembled WGS sequence"/>
</dbReference>
<reference evidence="2" key="1">
    <citation type="submission" date="2023-07" db="EMBL/GenBank/DDBJ databases">
        <title>A collection of bacterial strains from the Burkholderia cepacia Research Laboratory and Repository.</title>
        <authorList>
            <person name="Lipuma J."/>
            <person name="Spilker T."/>
            <person name="Caverly L."/>
        </authorList>
    </citation>
    <scope>NUCLEOTIDE SEQUENCE</scope>
    <source>
        <strain evidence="2">AU44268</strain>
    </source>
</reference>
<evidence type="ECO:0000313" key="2">
    <source>
        <dbReference type="EMBL" id="MDN7798059.1"/>
    </source>
</evidence>